<evidence type="ECO:0000313" key="1">
    <source>
        <dbReference type="EMBL" id="CAF0938324.1"/>
    </source>
</evidence>
<sequence>MASESQIISGEAIIDNSWFDDLTWLSTIDYTSINDLLWTSDSTRNSNDMEPASILDSLLSSLSSLVIDSQPIPIAN</sequence>
<evidence type="ECO:0000313" key="3">
    <source>
        <dbReference type="Proteomes" id="UP000663832"/>
    </source>
</evidence>
<gene>
    <name evidence="1" type="ORF">BJG266_LOCUS12498</name>
    <name evidence="2" type="ORF">QVE165_LOCUS18069</name>
</gene>
<comment type="caution">
    <text evidence="1">The sequence shown here is derived from an EMBL/GenBank/DDBJ whole genome shotgun (WGS) entry which is preliminary data.</text>
</comment>
<reference evidence="1" key="1">
    <citation type="submission" date="2021-02" db="EMBL/GenBank/DDBJ databases">
        <authorList>
            <person name="Nowell W R."/>
        </authorList>
    </citation>
    <scope>NUCLEOTIDE SEQUENCE</scope>
</reference>
<accession>A0A814CCK9</accession>
<dbReference type="Proteomes" id="UP000663877">
    <property type="component" value="Unassembled WGS sequence"/>
</dbReference>
<dbReference type="EMBL" id="CAJNOI010000048">
    <property type="protein sequence ID" value="CAF0938324.1"/>
    <property type="molecule type" value="Genomic_DNA"/>
</dbReference>
<name>A0A814CCK9_9BILA</name>
<proteinExistence type="predicted"/>
<dbReference type="EMBL" id="CAJNOM010000106">
    <property type="protein sequence ID" value="CAF1059419.1"/>
    <property type="molecule type" value="Genomic_DNA"/>
</dbReference>
<organism evidence="1 4">
    <name type="scientific">Adineta steineri</name>
    <dbReference type="NCBI Taxonomy" id="433720"/>
    <lineage>
        <taxon>Eukaryota</taxon>
        <taxon>Metazoa</taxon>
        <taxon>Spiralia</taxon>
        <taxon>Gnathifera</taxon>
        <taxon>Rotifera</taxon>
        <taxon>Eurotatoria</taxon>
        <taxon>Bdelloidea</taxon>
        <taxon>Adinetida</taxon>
        <taxon>Adinetidae</taxon>
        <taxon>Adineta</taxon>
    </lineage>
</organism>
<protein>
    <submittedName>
        <fullName evidence="1">Uncharacterized protein</fullName>
    </submittedName>
</protein>
<dbReference type="Proteomes" id="UP000663832">
    <property type="component" value="Unassembled WGS sequence"/>
</dbReference>
<dbReference type="AlphaFoldDB" id="A0A814CCK9"/>
<keyword evidence="3" id="KW-1185">Reference proteome</keyword>
<evidence type="ECO:0000313" key="4">
    <source>
        <dbReference type="Proteomes" id="UP000663877"/>
    </source>
</evidence>
<evidence type="ECO:0000313" key="2">
    <source>
        <dbReference type="EMBL" id="CAF1059419.1"/>
    </source>
</evidence>